<feature type="transmembrane region" description="Helical" evidence="17">
    <location>
        <begin position="213"/>
        <end position="233"/>
    </location>
</feature>
<comment type="subcellular location">
    <subcellularLocation>
        <location evidence="2">Endomembrane system</location>
        <topology evidence="2">Multi-pass membrane protein</topology>
    </subcellularLocation>
</comment>
<dbReference type="GO" id="GO:0016020">
    <property type="term" value="C:membrane"/>
    <property type="evidence" value="ECO:0007669"/>
    <property type="project" value="InterPro"/>
</dbReference>
<sequence length="253" mass="29818">MKRSRRVLNRRIRFSCIISSDWFTMNGKAIFQLSFHAFAAVMYFCALVRYEYLPPMPHKREIEHFAGRLKYLTYWNLIVHFLYFAFSCVIDVMKSSSKYSKLTRARDNLYAGIVVPYGIFVVFMFWGIYSLDRELIFPTALDAIFPSWLNHVSHTVILPVLLIETYIIKHRQPSLLDALKYAAVFGLAYLLWVLFLALVMDIWIYPVLQNLDWPGRCVFIVMCIAWQAVLCYVGEKINYCIWGECIFHKIKSK</sequence>
<comment type="catalytic activity">
    <reaction evidence="16">
        <text>12-(9Z-hexadecenoyloxy)-octadecanoate + H2O = 12-hydroxyoctadecanoate + (9Z)-hexadecenoate + H(+)</text>
        <dbReference type="Rhea" id="RHEA:52072"/>
        <dbReference type="ChEBI" id="CHEBI:15377"/>
        <dbReference type="ChEBI" id="CHEBI:15378"/>
        <dbReference type="ChEBI" id="CHEBI:32372"/>
        <dbReference type="ChEBI" id="CHEBI:84201"/>
        <dbReference type="ChEBI" id="CHEBI:136312"/>
    </reaction>
    <physiologicalReaction direction="left-to-right" evidence="16">
        <dbReference type="Rhea" id="RHEA:52073"/>
    </physiologicalReaction>
</comment>
<evidence type="ECO:0000256" key="13">
    <source>
        <dbReference type="ARBA" id="ARBA00049221"/>
    </source>
</evidence>
<dbReference type="PANTHER" id="PTHR10989:SF16">
    <property type="entry name" value="AT02829P-RELATED"/>
    <property type="match status" value="1"/>
</dbReference>
<feature type="transmembrane region" description="Helical" evidence="17">
    <location>
        <begin position="72"/>
        <end position="93"/>
    </location>
</feature>
<evidence type="ECO:0000313" key="19">
    <source>
        <dbReference type="Proteomes" id="UP001054837"/>
    </source>
</evidence>
<evidence type="ECO:0000256" key="1">
    <source>
        <dbReference type="ARBA" id="ARBA00000923"/>
    </source>
</evidence>
<dbReference type="InterPro" id="IPR006838">
    <property type="entry name" value="ADTRP_AIG1"/>
</dbReference>
<feature type="transmembrane region" description="Helical" evidence="17">
    <location>
        <begin position="181"/>
        <end position="207"/>
    </location>
</feature>
<evidence type="ECO:0000256" key="2">
    <source>
        <dbReference type="ARBA" id="ARBA00004127"/>
    </source>
</evidence>
<feature type="transmembrane region" description="Helical" evidence="17">
    <location>
        <begin position="33"/>
        <end position="52"/>
    </location>
</feature>
<reference evidence="18 19" key="1">
    <citation type="submission" date="2021-06" db="EMBL/GenBank/DDBJ databases">
        <title>Caerostris darwini draft genome.</title>
        <authorList>
            <person name="Kono N."/>
            <person name="Arakawa K."/>
        </authorList>
    </citation>
    <scope>NUCLEOTIDE SEQUENCE [LARGE SCALE GENOMIC DNA]</scope>
</reference>
<comment type="catalytic activity">
    <reaction evidence="11">
        <text>12-(9Z-octadecenoyloxy)-octadecanoate + H2O = 12-hydroxyoctadecanoate + (9Z)-octadecenoate + H(+)</text>
        <dbReference type="Rhea" id="RHEA:52060"/>
        <dbReference type="ChEBI" id="CHEBI:15377"/>
        <dbReference type="ChEBI" id="CHEBI:15378"/>
        <dbReference type="ChEBI" id="CHEBI:30823"/>
        <dbReference type="ChEBI" id="CHEBI:84201"/>
        <dbReference type="ChEBI" id="CHEBI:136302"/>
    </reaction>
    <physiologicalReaction direction="left-to-right" evidence="11">
        <dbReference type="Rhea" id="RHEA:52061"/>
    </physiologicalReaction>
</comment>
<comment type="catalytic activity">
    <reaction evidence="15">
        <text>13-(9Z-hexadecenoyloxy)-octadecanoate + H2O = 13-hydroxy-octadecanoate + (9Z)-hexadecenoate + H(+)</text>
        <dbReference type="Rhea" id="RHEA:52076"/>
        <dbReference type="ChEBI" id="CHEBI:15377"/>
        <dbReference type="ChEBI" id="CHEBI:15378"/>
        <dbReference type="ChEBI" id="CHEBI:32372"/>
        <dbReference type="ChEBI" id="CHEBI:136304"/>
        <dbReference type="ChEBI" id="CHEBI:136315"/>
    </reaction>
    <physiologicalReaction direction="left-to-right" evidence="15">
        <dbReference type="Rhea" id="RHEA:52077"/>
    </physiologicalReaction>
</comment>
<evidence type="ECO:0000256" key="4">
    <source>
        <dbReference type="ARBA" id="ARBA00022692"/>
    </source>
</evidence>
<feature type="transmembrane region" description="Helical" evidence="17">
    <location>
        <begin position="148"/>
        <end position="169"/>
    </location>
</feature>
<keyword evidence="5 17" id="KW-1133">Transmembrane helix</keyword>
<comment type="catalytic activity">
    <reaction evidence="1">
        <text>9-(9Z-hexadecenoyloxy)-octadecanoate + H2O = (9Z)-hexadecenoate + 9-hydroxy-octadecanoate + H(+)</text>
        <dbReference type="Rhea" id="RHEA:52068"/>
        <dbReference type="ChEBI" id="CHEBI:15377"/>
        <dbReference type="ChEBI" id="CHEBI:15378"/>
        <dbReference type="ChEBI" id="CHEBI:32372"/>
        <dbReference type="ChEBI" id="CHEBI:136286"/>
        <dbReference type="ChEBI" id="CHEBI:136309"/>
    </reaction>
    <physiologicalReaction direction="left-to-right" evidence="1">
        <dbReference type="Rhea" id="RHEA:52069"/>
    </physiologicalReaction>
</comment>
<comment type="caution">
    <text evidence="18">The sequence shown here is derived from an EMBL/GenBank/DDBJ whole genome shotgun (WGS) entry which is preliminary data.</text>
</comment>
<evidence type="ECO:0000256" key="16">
    <source>
        <dbReference type="ARBA" id="ARBA00049428"/>
    </source>
</evidence>
<comment type="catalytic activity">
    <reaction evidence="13">
        <text>9-octadecanoyloxy-octadecanoate + H2O = 9-hydroxy-octadecanoate + octadecanoate + H(+)</text>
        <dbReference type="Rhea" id="RHEA:52096"/>
        <dbReference type="ChEBI" id="CHEBI:15377"/>
        <dbReference type="ChEBI" id="CHEBI:15378"/>
        <dbReference type="ChEBI" id="CHEBI:25629"/>
        <dbReference type="ChEBI" id="CHEBI:136286"/>
        <dbReference type="ChEBI" id="CHEBI:136373"/>
    </reaction>
    <physiologicalReaction direction="left-to-right" evidence="13">
        <dbReference type="Rhea" id="RHEA:52097"/>
    </physiologicalReaction>
</comment>
<dbReference type="EMBL" id="BPLQ01012349">
    <property type="protein sequence ID" value="GIY64643.1"/>
    <property type="molecule type" value="Genomic_DNA"/>
</dbReference>
<evidence type="ECO:0000313" key="18">
    <source>
        <dbReference type="EMBL" id="GIY64643.1"/>
    </source>
</evidence>
<comment type="catalytic activity">
    <reaction evidence="10">
        <text>12-octadecanoyloxy-octadecanoate + H2O = 12-hydroxyoctadecanoate + octadecanoate + H(+)</text>
        <dbReference type="Rhea" id="RHEA:52080"/>
        <dbReference type="ChEBI" id="CHEBI:15377"/>
        <dbReference type="ChEBI" id="CHEBI:15378"/>
        <dbReference type="ChEBI" id="CHEBI:25629"/>
        <dbReference type="ChEBI" id="CHEBI:84201"/>
        <dbReference type="ChEBI" id="CHEBI:136330"/>
    </reaction>
    <physiologicalReaction direction="left-to-right" evidence="10">
        <dbReference type="Rhea" id="RHEA:52081"/>
    </physiologicalReaction>
</comment>
<name>A0AAV4V3Q4_9ARAC</name>
<dbReference type="Pfam" id="PF04750">
    <property type="entry name" value="Far-17a_AIG1"/>
    <property type="match status" value="1"/>
</dbReference>
<protein>
    <submittedName>
        <fullName evidence="18">Androgen-induced 1 protein</fullName>
    </submittedName>
</protein>
<organism evidence="18 19">
    <name type="scientific">Caerostris darwini</name>
    <dbReference type="NCBI Taxonomy" id="1538125"/>
    <lineage>
        <taxon>Eukaryota</taxon>
        <taxon>Metazoa</taxon>
        <taxon>Ecdysozoa</taxon>
        <taxon>Arthropoda</taxon>
        <taxon>Chelicerata</taxon>
        <taxon>Arachnida</taxon>
        <taxon>Araneae</taxon>
        <taxon>Araneomorphae</taxon>
        <taxon>Entelegynae</taxon>
        <taxon>Araneoidea</taxon>
        <taxon>Araneidae</taxon>
        <taxon>Caerostris</taxon>
    </lineage>
</organism>
<evidence type="ECO:0000256" key="5">
    <source>
        <dbReference type="ARBA" id="ARBA00022989"/>
    </source>
</evidence>
<comment type="catalytic activity">
    <reaction evidence="14">
        <text>13-(9Z-octadecenoyloxy)-octadecanoate + H2O = 13-hydroxy-octadecanoate + (9Z)-octadecenoate + H(+)</text>
        <dbReference type="Rhea" id="RHEA:52064"/>
        <dbReference type="ChEBI" id="CHEBI:15377"/>
        <dbReference type="ChEBI" id="CHEBI:15378"/>
        <dbReference type="ChEBI" id="CHEBI:30823"/>
        <dbReference type="ChEBI" id="CHEBI:136303"/>
        <dbReference type="ChEBI" id="CHEBI:136304"/>
    </reaction>
    <physiologicalReaction direction="left-to-right" evidence="14">
        <dbReference type="Rhea" id="RHEA:52065"/>
    </physiologicalReaction>
</comment>
<dbReference type="AlphaFoldDB" id="A0AAV4V3Q4"/>
<dbReference type="Proteomes" id="UP001054837">
    <property type="component" value="Unassembled WGS sequence"/>
</dbReference>
<comment type="similarity">
    <text evidence="3">Belongs to the AIG1 family.</text>
</comment>
<evidence type="ECO:0000256" key="15">
    <source>
        <dbReference type="ARBA" id="ARBA00049322"/>
    </source>
</evidence>
<comment type="catalytic activity">
    <reaction evidence="9">
        <text>9-hexadecanoyloxy-octadecanoate + H2O = 9-hydroxy-octadecanoate + hexadecanoate + H(+)</text>
        <dbReference type="Rhea" id="RHEA:52052"/>
        <dbReference type="ChEBI" id="CHEBI:7896"/>
        <dbReference type="ChEBI" id="CHEBI:15377"/>
        <dbReference type="ChEBI" id="CHEBI:15378"/>
        <dbReference type="ChEBI" id="CHEBI:83670"/>
        <dbReference type="ChEBI" id="CHEBI:136286"/>
    </reaction>
    <physiologicalReaction direction="left-to-right" evidence="9">
        <dbReference type="Rhea" id="RHEA:52053"/>
    </physiologicalReaction>
</comment>
<feature type="transmembrane region" description="Helical" evidence="17">
    <location>
        <begin position="109"/>
        <end position="128"/>
    </location>
</feature>
<evidence type="ECO:0000256" key="10">
    <source>
        <dbReference type="ARBA" id="ARBA00048680"/>
    </source>
</evidence>
<evidence type="ECO:0000256" key="9">
    <source>
        <dbReference type="ARBA" id="ARBA00047863"/>
    </source>
</evidence>
<gene>
    <name evidence="18" type="primary">X975_01316</name>
    <name evidence="18" type="ORF">CDAR_103031</name>
</gene>
<evidence type="ECO:0000256" key="8">
    <source>
        <dbReference type="ARBA" id="ARBA00047427"/>
    </source>
</evidence>
<evidence type="ECO:0000256" key="17">
    <source>
        <dbReference type="SAM" id="Phobius"/>
    </source>
</evidence>
<accession>A0AAV4V3Q4</accession>
<comment type="catalytic activity">
    <reaction evidence="8">
        <text>13-octadecanoyloxy-octadecanoate + H2O = 13-hydroxy-octadecanoate + octadecanoate + H(+)</text>
        <dbReference type="Rhea" id="RHEA:52084"/>
        <dbReference type="ChEBI" id="CHEBI:15377"/>
        <dbReference type="ChEBI" id="CHEBI:15378"/>
        <dbReference type="ChEBI" id="CHEBI:25629"/>
        <dbReference type="ChEBI" id="CHEBI:136304"/>
        <dbReference type="ChEBI" id="CHEBI:136335"/>
    </reaction>
    <physiologicalReaction direction="left-to-right" evidence="8">
        <dbReference type="Rhea" id="RHEA:52085"/>
    </physiologicalReaction>
</comment>
<evidence type="ECO:0000256" key="12">
    <source>
        <dbReference type="ARBA" id="ARBA00048800"/>
    </source>
</evidence>
<evidence type="ECO:0000256" key="6">
    <source>
        <dbReference type="ARBA" id="ARBA00023136"/>
    </source>
</evidence>
<evidence type="ECO:0000256" key="11">
    <source>
        <dbReference type="ARBA" id="ARBA00048701"/>
    </source>
</evidence>
<evidence type="ECO:0000256" key="7">
    <source>
        <dbReference type="ARBA" id="ARBA00047368"/>
    </source>
</evidence>
<proteinExistence type="inferred from homology"/>
<dbReference type="PANTHER" id="PTHR10989">
    <property type="entry name" value="ANDROGEN-INDUCED PROTEIN 1-RELATED"/>
    <property type="match status" value="1"/>
</dbReference>
<keyword evidence="19" id="KW-1185">Reference proteome</keyword>
<keyword evidence="4 17" id="KW-0812">Transmembrane</keyword>
<evidence type="ECO:0000256" key="3">
    <source>
        <dbReference type="ARBA" id="ARBA00009300"/>
    </source>
</evidence>
<comment type="catalytic activity">
    <reaction evidence="7">
        <text>12-hexadecanoyloxy-octadecanoate + H2O = 12-hydroxyoctadecanoate + hexadecanoate + H(+)</text>
        <dbReference type="Rhea" id="RHEA:52056"/>
        <dbReference type="ChEBI" id="CHEBI:7896"/>
        <dbReference type="ChEBI" id="CHEBI:15377"/>
        <dbReference type="ChEBI" id="CHEBI:15378"/>
        <dbReference type="ChEBI" id="CHEBI:83677"/>
        <dbReference type="ChEBI" id="CHEBI:84201"/>
    </reaction>
    <physiologicalReaction direction="left-to-right" evidence="7">
        <dbReference type="Rhea" id="RHEA:52057"/>
    </physiologicalReaction>
</comment>
<dbReference type="GO" id="GO:0012505">
    <property type="term" value="C:endomembrane system"/>
    <property type="evidence" value="ECO:0007669"/>
    <property type="project" value="UniProtKB-SubCell"/>
</dbReference>
<keyword evidence="6 17" id="KW-0472">Membrane</keyword>
<evidence type="ECO:0000256" key="14">
    <source>
        <dbReference type="ARBA" id="ARBA00049296"/>
    </source>
</evidence>
<comment type="catalytic activity">
    <reaction evidence="12">
        <text>9-(9Z-octadecenoyloxy)-octadecanoate + H2O = 9-hydroxy-octadecanoate + (9Z)-octadecenoate + H(+)</text>
        <dbReference type="Rhea" id="RHEA:52048"/>
        <dbReference type="ChEBI" id="CHEBI:15377"/>
        <dbReference type="ChEBI" id="CHEBI:15378"/>
        <dbReference type="ChEBI" id="CHEBI:30823"/>
        <dbReference type="ChEBI" id="CHEBI:136282"/>
        <dbReference type="ChEBI" id="CHEBI:136286"/>
    </reaction>
    <physiologicalReaction direction="left-to-right" evidence="12">
        <dbReference type="Rhea" id="RHEA:52049"/>
    </physiologicalReaction>
</comment>